<dbReference type="SUPFAM" id="SSF50729">
    <property type="entry name" value="PH domain-like"/>
    <property type="match status" value="1"/>
</dbReference>
<keyword evidence="3" id="KW-1185">Reference proteome</keyword>
<feature type="compositionally biased region" description="Basic and acidic residues" evidence="1">
    <location>
        <begin position="365"/>
        <end position="379"/>
    </location>
</feature>
<dbReference type="SMART" id="SM00233">
    <property type="entry name" value="PH"/>
    <property type="match status" value="1"/>
</dbReference>
<dbReference type="PANTHER" id="PTHR14336">
    <property type="entry name" value="TANDEM PH DOMAIN CONTAINING PROTEIN"/>
    <property type="match status" value="1"/>
</dbReference>
<dbReference type="Pfam" id="PF00169">
    <property type="entry name" value="PH"/>
    <property type="match status" value="1"/>
</dbReference>
<dbReference type="PROSITE" id="PS50003">
    <property type="entry name" value="PH_DOMAIN"/>
    <property type="match status" value="1"/>
</dbReference>
<feature type="region of interest" description="Disordered" evidence="1">
    <location>
        <begin position="439"/>
        <end position="474"/>
    </location>
</feature>
<dbReference type="Proteomes" id="UP001152795">
    <property type="component" value="Unassembled WGS sequence"/>
</dbReference>
<accession>A0A6S7G1H9</accession>
<evidence type="ECO:0000313" key="3">
    <source>
        <dbReference type="Proteomes" id="UP001152795"/>
    </source>
</evidence>
<sequence length="557" mass="61289">MEFYREGFLNKAGKGIQKHMHSWRPRYFVLDGWQLKYYKSKEILPENMLGSIDVPEIESVIAMKNEKNAFQITTNASTKRTYYMSGRTEDEIQGWIKCLQMAKAKYLEKQKKSSSEVPVHSIYNEFNFATVNQSPPTKPTRSLIVSGTGFLEPLQSPTSPDTQPSQSPTSPDTPGSPTSKTTPSAKPVLSAYQSVHFPTTVDEENPEQSKDKDEILDADPTYDKIDEKAASKTSENSEPAADLYDTVDTSTTKTSPTQKMSRASDPFPQAAAPPPLPARLPSMSAELNGTDEENKEPEEDENQRKPSVCQSEDVASPGTAVSEKPQPEEKVFGLYDEVESSISNSAKTDLGGQKLQPSGDASLYDEVRNADAADTKDSGSENTKAQAGNAFDLYDEVTTPNLAPAADSGSEISQPQGDGFALYDEVGNQDGLTTGVTKEEVKSAPLVPDPTHVYAKPQKSSSMKRGPSKRRLMPGLMDVGEVDIEIEEEAAGGKETLQRGMTKPQGDRFAIEELRVVLDEFDKEGNNNEHGEMLPDFDVNQSENAFEVLRMFLEKYE</sequence>
<dbReference type="EMBL" id="CACRXK020000457">
    <property type="protein sequence ID" value="CAB3982036.1"/>
    <property type="molecule type" value="Genomic_DNA"/>
</dbReference>
<feature type="compositionally biased region" description="Low complexity" evidence="1">
    <location>
        <begin position="155"/>
        <end position="184"/>
    </location>
</feature>
<dbReference type="OrthoDB" id="5958366at2759"/>
<evidence type="ECO:0000256" key="1">
    <source>
        <dbReference type="SAM" id="MobiDB-lite"/>
    </source>
</evidence>
<reference evidence="2" key="1">
    <citation type="submission" date="2020-04" db="EMBL/GenBank/DDBJ databases">
        <authorList>
            <person name="Alioto T."/>
            <person name="Alioto T."/>
            <person name="Gomez Garrido J."/>
        </authorList>
    </citation>
    <scope>NUCLEOTIDE SEQUENCE</scope>
    <source>
        <strain evidence="2">A484AB</strain>
    </source>
</reference>
<dbReference type="InterPro" id="IPR001849">
    <property type="entry name" value="PH_domain"/>
</dbReference>
<dbReference type="AlphaFoldDB" id="A0A6S7G1H9"/>
<feature type="region of interest" description="Disordered" evidence="1">
    <location>
        <begin position="150"/>
        <end position="426"/>
    </location>
</feature>
<gene>
    <name evidence="2" type="ORF">PACLA_8A061177</name>
</gene>
<dbReference type="Gene3D" id="2.30.29.30">
    <property type="entry name" value="Pleckstrin-homology domain (PH domain)/Phosphotyrosine-binding domain (PTB)"/>
    <property type="match status" value="1"/>
</dbReference>
<feature type="compositionally biased region" description="Acidic residues" evidence="1">
    <location>
        <begin position="289"/>
        <end position="301"/>
    </location>
</feature>
<dbReference type="InterPro" id="IPR051707">
    <property type="entry name" value="PI-Interact_SigTrans_Reg"/>
</dbReference>
<comment type="caution">
    <text evidence="2">The sequence shown here is derived from an EMBL/GenBank/DDBJ whole genome shotgun (WGS) entry which is preliminary data.</text>
</comment>
<name>A0A6S7G1H9_PARCT</name>
<dbReference type="InterPro" id="IPR011993">
    <property type="entry name" value="PH-like_dom_sf"/>
</dbReference>
<proteinExistence type="predicted"/>
<feature type="compositionally biased region" description="Low complexity" evidence="1">
    <location>
        <begin position="246"/>
        <end position="270"/>
    </location>
</feature>
<evidence type="ECO:0000313" key="2">
    <source>
        <dbReference type="EMBL" id="CAB3982036.1"/>
    </source>
</evidence>
<protein>
    <submittedName>
        <fullName evidence="2">Uncharacterized protein</fullName>
    </submittedName>
</protein>
<organism evidence="2 3">
    <name type="scientific">Paramuricea clavata</name>
    <name type="common">Red gorgonian</name>
    <name type="synonym">Violescent sea-whip</name>
    <dbReference type="NCBI Taxonomy" id="317549"/>
    <lineage>
        <taxon>Eukaryota</taxon>
        <taxon>Metazoa</taxon>
        <taxon>Cnidaria</taxon>
        <taxon>Anthozoa</taxon>
        <taxon>Octocorallia</taxon>
        <taxon>Malacalcyonacea</taxon>
        <taxon>Plexauridae</taxon>
        <taxon>Paramuricea</taxon>
    </lineage>
</organism>
<feature type="compositionally biased region" description="Basic and acidic residues" evidence="1">
    <location>
        <begin position="207"/>
        <end position="230"/>
    </location>
</feature>